<evidence type="ECO:0000313" key="2">
    <source>
        <dbReference type="Proteomes" id="UP000724874"/>
    </source>
</evidence>
<protein>
    <submittedName>
        <fullName evidence="1">Uncharacterized protein</fullName>
    </submittedName>
</protein>
<dbReference type="OrthoDB" id="9991317at2759"/>
<comment type="caution">
    <text evidence="1">The sequence shown here is derived from an EMBL/GenBank/DDBJ whole genome shotgun (WGS) entry which is preliminary data.</text>
</comment>
<organism evidence="1 2">
    <name type="scientific">Gymnopilus junonius</name>
    <name type="common">Spectacular rustgill mushroom</name>
    <name type="synonym">Gymnopilus spectabilis subsp. junonius</name>
    <dbReference type="NCBI Taxonomy" id="109634"/>
    <lineage>
        <taxon>Eukaryota</taxon>
        <taxon>Fungi</taxon>
        <taxon>Dikarya</taxon>
        <taxon>Basidiomycota</taxon>
        <taxon>Agaricomycotina</taxon>
        <taxon>Agaricomycetes</taxon>
        <taxon>Agaricomycetidae</taxon>
        <taxon>Agaricales</taxon>
        <taxon>Agaricineae</taxon>
        <taxon>Hymenogastraceae</taxon>
        <taxon>Gymnopilus</taxon>
    </lineage>
</organism>
<sequence length="77" mass="8293">MDTTAVLNFIAPHWGSQTTSFRLPKLRHRLPVADFTCFIACGTADVGRGQLPKGALHIATGFQFAGFSNLLAMTADL</sequence>
<keyword evidence="2" id="KW-1185">Reference proteome</keyword>
<reference evidence="1" key="1">
    <citation type="submission" date="2020-11" db="EMBL/GenBank/DDBJ databases">
        <authorList>
            <consortium name="DOE Joint Genome Institute"/>
            <person name="Ahrendt S."/>
            <person name="Riley R."/>
            <person name="Andreopoulos W."/>
            <person name="LaButti K."/>
            <person name="Pangilinan J."/>
            <person name="Ruiz-duenas F.J."/>
            <person name="Barrasa J.M."/>
            <person name="Sanchez-Garcia M."/>
            <person name="Camarero S."/>
            <person name="Miyauchi S."/>
            <person name="Serrano A."/>
            <person name="Linde D."/>
            <person name="Babiker R."/>
            <person name="Drula E."/>
            <person name="Ayuso-Fernandez I."/>
            <person name="Pacheco R."/>
            <person name="Padilla G."/>
            <person name="Ferreira P."/>
            <person name="Barriuso J."/>
            <person name="Kellner H."/>
            <person name="Castanera R."/>
            <person name="Alfaro M."/>
            <person name="Ramirez L."/>
            <person name="Pisabarro A.G."/>
            <person name="Kuo A."/>
            <person name="Tritt A."/>
            <person name="Lipzen A."/>
            <person name="He G."/>
            <person name="Yan M."/>
            <person name="Ng V."/>
            <person name="Cullen D."/>
            <person name="Martin F."/>
            <person name="Rosso M.-N."/>
            <person name="Henrissat B."/>
            <person name="Hibbett D."/>
            <person name="Martinez A.T."/>
            <person name="Grigoriev I.V."/>
        </authorList>
    </citation>
    <scope>NUCLEOTIDE SEQUENCE</scope>
    <source>
        <strain evidence="1">AH 44721</strain>
    </source>
</reference>
<evidence type="ECO:0000313" key="1">
    <source>
        <dbReference type="EMBL" id="KAF8890506.1"/>
    </source>
</evidence>
<proteinExistence type="predicted"/>
<dbReference type="Proteomes" id="UP000724874">
    <property type="component" value="Unassembled WGS sequence"/>
</dbReference>
<accession>A0A9P5NJG8</accession>
<gene>
    <name evidence="1" type="ORF">CPB84DRAFT_1396262</name>
</gene>
<name>A0A9P5NJG8_GYMJU</name>
<dbReference type="EMBL" id="JADNYJ010000075">
    <property type="protein sequence ID" value="KAF8890506.1"/>
    <property type="molecule type" value="Genomic_DNA"/>
</dbReference>
<dbReference type="AlphaFoldDB" id="A0A9P5NJG8"/>